<proteinExistence type="predicted"/>
<keyword evidence="2" id="KW-0812">Transmembrane</keyword>
<accession>X6M190</accession>
<feature type="transmembrane region" description="Helical" evidence="2">
    <location>
        <begin position="72"/>
        <end position="90"/>
    </location>
</feature>
<dbReference type="AlphaFoldDB" id="X6M190"/>
<reference evidence="3 4" key="1">
    <citation type="journal article" date="2013" name="Curr. Biol.">
        <title>The Genome of the Foraminiferan Reticulomyxa filosa.</title>
        <authorList>
            <person name="Glockner G."/>
            <person name="Hulsmann N."/>
            <person name="Schleicher M."/>
            <person name="Noegel A.A."/>
            <person name="Eichinger L."/>
            <person name="Gallinger C."/>
            <person name="Pawlowski J."/>
            <person name="Sierra R."/>
            <person name="Euteneuer U."/>
            <person name="Pillet L."/>
            <person name="Moustafa A."/>
            <person name="Platzer M."/>
            <person name="Groth M."/>
            <person name="Szafranski K."/>
            <person name="Schliwa M."/>
        </authorList>
    </citation>
    <scope>NUCLEOTIDE SEQUENCE [LARGE SCALE GENOMIC DNA]</scope>
</reference>
<feature type="compositionally biased region" description="Low complexity" evidence="1">
    <location>
        <begin position="139"/>
        <end position="153"/>
    </location>
</feature>
<keyword evidence="4" id="KW-1185">Reference proteome</keyword>
<feature type="non-terminal residue" evidence="3">
    <location>
        <position position="1"/>
    </location>
</feature>
<organism evidence="3 4">
    <name type="scientific">Reticulomyxa filosa</name>
    <dbReference type="NCBI Taxonomy" id="46433"/>
    <lineage>
        <taxon>Eukaryota</taxon>
        <taxon>Sar</taxon>
        <taxon>Rhizaria</taxon>
        <taxon>Retaria</taxon>
        <taxon>Foraminifera</taxon>
        <taxon>Monothalamids</taxon>
        <taxon>Reticulomyxidae</taxon>
        <taxon>Reticulomyxa</taxon>
    </lineage>
</organism>
<sequence>KKKKKKSLHQVLRVGINAIYDSLVECYNVDQVIFVAYQTNELHLTNCFPFCKFDFIEKGDIRQQKKKKQKKQPLFSFLFLYMQAIPLLVLQKKVGTRFTVTKKKKKYNNYYAINKIEPHPLFFIALTFSEKILQKKKQQNNSKKTIKKTQSSNAKKKKKKKVLCSPTLNSRIPRFFSFSKGTTRNNEFKLKLEFELGLDLGFGLAIMKSLDGSFSQNKEKDELALFWPVFVDFLLGQRLSHIDFFFVSTMRNVLKKENFSLIKCVLSAICKCVKMQSVNTLFNQPMPISLTPVPLDCAHTYTHVYVCKYVLSHLNFKKKNKFRL</sequence>
<keyword evidence="2" id="KW-0472">Membrane</keyword>
<gene>
    <name evidence="3" type="ORF">RFI_29735</name>
</gene>
<name>X6M190_RETFI</name>
<evidence type="ECO:0000256" key="2">
    <source>
        <dbReference type="SAM" id="Phobius"/>
    </source>
</evidence>
<evidence type="ECO:0000313" key="4">
    <source>
        <dbReference type="Proteomes" id="UP000023152"/>
    </source>
</evidence>
<keyword evidence="2" id="KW-1133">Transmembrane helix</keyword>
<comment type="caution">
    <text evidence="3">The sequence shown here is derived from an EMBL/GenBank/DDBJ whole genome shotgun (WGS) entry which is preliminary data.</text>
</comment>
<dbReference type="EMBL" id="ASPP01025893">
    <property type="protein sequence ID" value="ETO07654.1"/>
    <property type="molecule type" value="Genomic_DNA"/>
</dbReference>
<dbReference type="Proteomes" id="UP000023152">
    <property type="component" value="Unassembled WGS sequence"/>
</dbReference>
<feature type="region of interest" description="Disordered" evidence="1">
    <location>
        <begin position="138"/>
        <end position="159"/>
    </location>
</feature>
<evidence type="ECO:0000313" key="3">
    <source>
        <dbReference type="EMBL" id="ETO07654.1"/>
    </source>
</evidence>
<protein>
    <submittedName>
        <fullName evidence="3">Uncharacterized protein</fullName>
    </submittedName>
</protein>
<evidence type="ECO:0000256" key="1">
    <source>
        <dbReference type="SAM" id="MobiDB-lite"/>
    </source>
</evidence>